<keyword evidence="3" id="KW-0479">Metal-binding</keyword>
<gene>
    <name evidence="9" type="ORF">TCMB3V08_LOCUS3456</name>
</gene>
<dbReference type="InterPro" id="IPR047115">
    <property type="entry name" value="ARSB"/>
</dbReference>
<dbReference type="PANTHER" id="PTHR10342:SF273">
    <property type="entry name" value="RE14504P"/>
    <property type="match status" value="1"/>
</dbReference>
<dbReference type="Pfam" id="PF00884">
    <property type="entry name" value="Sulfatase"/>
    <property type="match status" value="1"/>
</dbReference>
<dbReference type="InterPro" id="IPR017850">
    <property type="entry name" value="Alkaline_phosphatase_core_sf"/>
</dbReference>
<evidence type="ECO:0000256" key="3">
    <source>
        <dbReference type="ARBA" id="ARBA00022723"/>
    </source>
</evidence>
<evidence type="ECO:0000256" key="1">
    <source>
        <dbReference type="ARBA" id="ARBA00001913"/>
    </source>
</evidence>
<dbReference type="CDD" id="cd16029">
    <property type="entry name" value="4-S"/>
    <property type="match status" value="1"/>
</dbReference>
<reference evidence="9" key="1">
    <citation type="submission" date="2020-11" db="EMBL/GenBank/DDBJ databases">
        <authorList>
            <person name="Tran Van P."/>
        </authorList>
    </citation>
    <scope>NUCLEOTIDE SEQUENCE</scope>
</reference>
<organism evidence="9">
    <name type="scientific">Timema californicum</name>
    <name type="common">California timema</name>
    <name type="synonym">Walking stick</name>
    <dbReference type="NCBI Taxonomy" id="61474"/>
    <lineage>
        <taxon>Eukaryota</taxon>
        <taxon>Metazoa</taxon>
        <taxon>Ecdysozoa</taxon>
        <taxon>Arthropoda</taxon>
        <taxon>Hexapoda</taxon>
        <taxon>Insecta</taxon>
        <taxon>Pterygota</taxon>
        <taxon>Neoptera</taxon>
        <taxon>Polyneoptera</taxon>
        <taxon>Phasmatodea</taxon>
        <taxon>Timematodea</taxon>
        <taxon>Timematoidea</taxon>
        <taxon>Timematidae</taxon>
        <taxon>Timema</taxon>
    </lineage>
</organism>
<dbReference type="InterPro" id="IPR024607">
    <property type="entry name" value="Sulfatase_CS"/>
</dbReference>
<evidence type="ECO:0000259" key="8">
    <source>
        <dbReference type="Pfam" id="PF00884"/>
    </source>
</evidence>
<feature type="domain" description="Sulfatase N-terminal" evidence="8">
    <location>
        <begin position="140"/>
        <end position="453"/>
    </location>
</feature>
<dbReference type="Gene3D" id="3.40.720.10">
    <property type="entry name" value="Alkaline Phosphatase, subunit A"/>
    <property type="match status" value="1"/>
</dbReference>
<dbReference type="PROSITE" id="PS00523">
    <property type="entry name" value="SULFATASE_1"/>
    <property type="match status" value="1"/>
</dbReference>
<dbReference type="Gene3D" id="3.30.1120.10">
    <property type="match status" value="1"/>
</dbReference>
<dbReference type="AlphaFoldDB" id="A0A7R9J1S4"/>
<keyword evidence="5" id="KW-0106">Calcium</keyword>
<dbReference type="GO" id="GO:0046872">
    <property type="term" value="F:metal ion binding"/>
    <property type="evidence" value="ECO:0007669"/>
    <property type="project" value="UniProtKB-KW"/>
</dbReference>
<dbReference type="PANTHER" id="PTHR10342">
    <property type="entry name" value="ARYLSULFATASE"/>
    <property type="match status" value="1"/>
</dbReference>
<accession>A0A7R9J1S4</accession>
<dbReference type="SUPFAM" id="SSF53649">
    <property type="entry name" value="Alkaline phosphatase-like"/>
    <property type="match status" value="1"/>
</dbReference>
<dbReference type="InterPro" id="IPR000917">
    <property type="entry name" value="Sulfatase_N"/>
</dbReference>
<protein>
    <submittedName>
        <fullName evidence="9">(California timema) hypothetical protein</fullName>
    </submittedName>
</protein>
<evidence type="ECO:0000256" key="5">
    <source>
        <dbReference type="ARBA" id="ARBA00022837"/>
    </source>
</evidence>
<sequence length="694" mass="78002">MPHTCMRDPSVSIVQAVIRTRHRSRDARVLFPGDAHAQYRGRFARPHVTSSRPESVRPDGSEISTPDIFSYKKKVMAPASSMCELVCLVLFWELRSSSTVAAANTRPHIIFILADDYLANALVVLSSTAEDGEIEVRISGWNDVGFHGSNQIPTPNIDALAYSGVILHNYYVLPVCTPSRAALMTGRHPIHNGMQHEVLYAQCPWGLPLSEKLLPEYLKEMNYSTRMVGKWHLGHFKAVYTPTYRGFDSHYGYWVGHQDYYDHTSQENPLYWGYDMRHGVSNVSWSSYGRYTTDLFSEEAVRIIQDHDDSQPLFLYLAHLATHSGNPYMPLQAPAEVVHQFDYINDTRRRTFAGMVSKLDESVGMVVSALKEKGMLDNSIIVFSTDNGGPTNGFDNNVASNWPLRGVKDTIWEGGVRGVGLVWSPLIPGPSRVANHLMHIQDWLPTLLGAANYTGDSLTGLDGQNMWPTITQNETQPYDDLLLQIDNIRQFAALRSGDWKLIKGNTYNGKQDGWYGPTGRDPQYEYNLTLVTSSPVSVALQDTFRPLPSDTSTLLELRAQTTLTCVNLTTLKEPLCDEEQCGSTHSPNSVYYNYNQGRSLVENVSREVGDSIPCNGTSGVPCLYNVVDDPCEVMNLADLYPEKVKELLVLLRQYNETYVQPVNTGADPTSNPKYWNYTWTNWKDYPEPVLSEIN</sequence>
<evidence type="ECO:0000256" key="4">
    <source>
        <dbReference type="ARBA" id="ARBA00022801"/>
    </source>
</evidence>
<feature type="region of interest" description="Disordered" evidence="7">
    <location>
        <begin position="43"/>
        <end position="62"/>
    </location>
</feature>
<dbReference type="EMBL" id="OE180200">
    <property type="protein sequence ID" value="CAD7570767.1"/>
    <property type="molecule type" value="Genomic_DNA"/>
</dbReference>
<dbReference type="GO" id="GO:0008484">
    <property type="term" value="F:sulfuric ester hydrolase activity"/>
    <property type="evidence" value="ECO:0007669"/>
    <property type="project" value="InterPro"/>
</dbReference>
<evidence type="ECO:0000256" key="2">
    <source>
        <dbReference type="ARBA" id="ARBA00008779"/>
    </source>
</evidence>
<keyword evidence="6" id="KW-0325">Glycoprotein</keyword>
<name>A0A7R9J1S4_TIMCA</name>
<evidence type="ECO:0000256" key="7">
    <source>
        <dbReference type="SAM" id="MobiDB-lite"/>
    </source>
</evidence>
<evidence type="ECO:0000256" key="6">
    <source>
        <dbReference type="ARBA" id="ARBA00023180"/>
    </source>
</evidence>
<proteinExistence type="inferred from homology"/>
<evidence type="ECO:0000313" key="9">
    <source>
        <dbReference type="EMBL" id="CAD7570767.1"/>
    </source>
</evidence>
<comment type="similarity">
    <text evidence="2">Belongs to the sulfatase family.</text>
</comment>
<keyword evidence="4" id="KW-0378">Hydrolase</keyword>
<comment type="cofactor">
    <cofactor evidence="1">
        <name>Ca(2+)</name>
        <dbReference type="ChEBI" id="CHEBI:29108"/>
    </cofactor>
</comment>